<sequence length="265" mass="29971">MTACFCWFGWVQNNQIKLFDNCLLLFSSSFGTSVKTPGSSALRALFTVWIWYGLLTTTAYESSVKSKLTIPLPHKNVDTIQELLETDLELFGISNTIRVVMAGNENPEAKTLETRVKKTNSTVGEIVQMMLQSGNVGYLREETTFLYNAYLNRKAIGQIHRVRQCMYMYHPTLYLQKRCPVTHIVKLTLSRLLESGILLWWRSSFLRDSPPAKPILVQLSLQHMLATFVALFIGILISAIVFLLEMCVCNGLNLRGSHTTDGLPL</sequence>
<keyword evidence="5 8" id="KW-0472">Membrane</keyword>
<dbReference type="GO" id="GO:0005886">
    <property type="term" value="C:plasma membrane"/>
    <property type="evidence" value="ECO:0007669"/>
    <property type="project" value="UniProtKB-SubCell"/>
</dbReference>
<dbReference type="EMBL" id="JARGDH010000001">
    <property type="protein sequence ID" value="KAL0278998.1"/>
    <property type="molecule type" value="Genomic_DNA"/>
</dbReference>
<name>A0AAW2IAY7_9NEOP</name>
<dbReference type="AlphaFoldDB" id="A0AAW2IAY7"/>
<evidence type="ECO:0000256" key="1">
    <source>
        <dbReference type="ARBA" id="ARBA00004651"/>
    </source>
</evidence>
<evidence type="ECO:0000256" key="3">
    <source>
        <dbReference type="ARBA" id="ARBA00022692"/>
    </source>
</evidence>
<comment type="caution">
    <text evidence="9">The sequence shown here is derived from an EMBL/GenBank/DDBJ whole genome shotgun (WGS) entry which is preliminary data.</text>
</comment>
<organism evidence="9">
    <name type="scientific">Menopon gallinae</name>
    <name type="common">poultry shaft louse</name>
    <dbReference type="NCBI Taxonomy" id="328185"/>
    <lineage>
        <taxon>Eukaryota</taxon>
        <taxon>Metazoa</taxon>
        <taxon>Ecdysozoa</taxon>
        <taxon>Arthropoda</taxon>
        <taxon>Hexapoda</taxon>
        <taxon>Insecta</taxon>
        <taxon>Pterygota</taxon>
        <taxon>Neoptera</taxon>
        <taxon>Paraneoptera</taxon>
        <taxon>Psocodea</taxon>
        <taxon>Troctomorpha</taxon>
        <taxon>Phthiraptera</taxon>
        <taxon>Amblycera</taxon>
        <taxon>Menoponidae</taxon>
        <taxon>Menopon</taxon>
    </lineage>
</organism>
<gene>
    <name evidence="9" type="ORF">PYX00_000651</name>
</gene>
<evidence type="ECO:0000256" key="2">
    <source>
        <dbReference type="ARBA" id="ARBA00022475"/>
    </source>
</evidence>
<dbReference type="InterPro" id="IPR052192">
    <property type="entry name" value="Insect_Ionotropic_Sensory_Rcpt"/>
</dbReference>
<dbReference type="PANTHER" id="PTHR42643:SF24">
    <property type="entry name" value="IONOTROPIC RECEPTOR 60A"/>
    <property type="match status" value="1"/>
</dbReference>
<dbReference type="Gene3D" id="1.10.287.70">
    <property type="match status" value="1"/>
</dbReference>
<evidence type="ECO:0000256" key="7">
    <source>
        <dbReference type="ARBA" id="ARBA00023180"/>
    </source>
</evidence>
<protein>
    <recommendedName>
        <fullName evidence="10">Ionotropic glutamate receptor C-terminal domain-containing protein</fullName>
    </recommendedName>
</protein>
<keyword evidence="3 8" id="KW-0812">Transmembrane</keyword>
<keyword evidence="6" id="KW-0675">Receptor</keyword>
<evidence type="ECO:0000256" key="8">
    <source>
        <dbReference type="SAM" id="Phobius"/>
    </source>
</evidence>
<evidence type="ECO:0000256" key="4">
    <source>
        <dbReference type="ARBA" id="ARBA00022989"/>
    </source>
</evidence>
<dbReference type="PANTHER" id="PTHR42643">
    <property type="entry name" value="IONOTROPIC RECEPTOR 20A-RELATED"/>
    <property type="match status" value="1"/>
</dbReference>
<keyword evidence="2" id="KW-1003">Cell membrane</keyword>
<evidence type="ECO:0000313" key="9">
    <source>
        <dbReference type="EMBL" id="KAL0278998.1"/>
    </source>
</evidence>
<evidence type="ECO:0008006" key="10">
    <source>
        <dbReference type="Google" id="ProtNLM"/>
    </source>
</evidence>
<accession>A0AAW2IAY7</accession>
<evidence type="ECO:0000256" key="6">
    <source>
        <dbReference type="ARBA" id="ARBA00023170"/>
    </source>
</evidence>
<keyword evidence="7" id="KW-0325">Glycoprotein</keyword>
<keyword evidence="4 8" id="KW-1133">Transmembrane helix</keyword>
<comment type="subcellular location">
    <subcellularLocation>
        <location evidence="1">Cell membrane</location>
        <topology evidence="1">Multi-pass membrane protein</topology>
    </subcellularLocation>
</comment>
<reference evidence="9" key="1">
    <citation type="journal article" date="2024" name="Gigascience">
        <title>Chromosome-level genome of the poultry shaft louse Menopon gallinae provides insight into the host-switching and adaptive evolution of parasitic lice.</title>
        <authorList>
            <person name="Xu Y."/>
            <person name="Ma L."/>
            <person name="Liu S."/>
            <person name="Liang Y."/>
            <person name="Liu Q."/>
            <person name="He Z."/>
            <person name="Tian L."/>
            <person name="Duan Y."/>
            <person name="Cai W."/>
            <person name="Li H."/>
            <person name="Song F."/>
        </authorList>
    </citation>
    <scope>NUCLEOTIDE SEQUENCE</scope>
    <source>
        <strain evidence="9">Cailab_2023a</strain>
    </source>
</reference>
<proteinExistence type="predicted"/>
<feature type="transmembrane region" description="Helical" evidence="8">
    <location>
        <begin position="221"/>
        <end position="244"/>
    </location>
</feature>
<evidence type="ECO:0000256" key="5">
    <source>
        <dbReference type="ARBA" id="ARBA00023136"/>
    </source>
</evidence>